<feature type="region of interest" description="Disordered" evidence="1">
    <location>
        <begin position="303"/>
        <end position="345"/>
    </location>
</feature>
<gene>
    <name evidence="2" type="ORF">AQUCO_03400023v1</name>
</gene>
<proteinExistence type="predicted"/>
<evidence type="ECO:0000256" key="1">
    <source>
        <dbReference type="SAM" id="MobiDB-lite"/>
    </source>
</evidence>
<reference evidence="2 3" key="1">
    <citation type="submission" date="2017-09" db="EMBL/GenBank/DDBJ databases">
        <title>WGS assembly of Aquilegia coerulea Goldsmith.</title>
        <authorList>
            <person name="Hodges S."/>
            <person name="Kramer E."/>
            <person name="Nordborg M."/>
            <person name="Tomkins J."/>
            <person name="Borevitz J."/>
            <person name="Derieg N."/>
            <person name="Yan J."/>
            <person name="Mihaltcheva S."/>
            <person name="Hayes R.D."/>
            <person name="Rokhsar D."/>
        </authorList>
    </citation>
    <scope>NUCLEOTIDE SEQUENCE [LARGE SCALE GENOMIC DNA]</scope>
    <source>
        <strain evidence="3">cv. Goldsmith</strain>
    </source>
</reference>
<sequence>MAPRRKKWTEEEERTLIEKYGEMLSNGTLAKMKTREKKFRPIAAQVNNLHHNLDPIAFPWQWSWKDASTKVQNMRHQYLLVKQKIKKPSSIVIGDVVVGVSGDIQHQEDVEDNGLEAEEQFDWVEGISHWPNFLRYKNVFGDLPLGGFNSNNDNIELIHRENGHNYASVGLDIGEYGRFGTSPGEDGFGVDIDGGDNGVLGLEYYDGENNGNNEDINGNHHIQEDGDDGIEYEDVFASGSQLKKKRKKFKRLEKRAWMVLGNRFAELREREARFEDREVERERKRHRREQVWARLEQERKRKLDEREKEREERERARENMRRERNRELEAMENESAERERRRREEELNMEREWENRMEQRRLDWKNRIADMLSQHRAAMDDMQSRILHDQQNLTNQLLGLLTQWTGHPSGISDHTGAGNPYLSQMLQNMHHMTGIVHSEDNRVEGDNHDDNFIVDDG</sequence>
<dbReference type="AlphaFoldDB" id="A0A2G5CX50"/>
<name>A0A2G5CX50_AQUCA</name>
<dbReference type="Proteomes" id="UP000230069">
    <property type="component" value="Unassembled WGS sequence"/>
</dbReference>
<protein>
    <submittedName>
        <fullName evidence="2">Uncharacterized protein</fullName>
    </submittedName>
</protein>
<dbReference type="OrthoDB" id="1725125at2759"/>
<evidence type="ECO:0000313" key="2">
    <source>
        <dbReference type="EMBL" id="PIA35836.1"/>
    </source>
</evidence>
<dbReference type="InParanoid" id="A0A2G5CX50"/>
<dbReference type="EMBL" id="KZ305051">
    <property type="protein sequence ID" value="PIA35836.1"/>
    <property type="molecule type" value="Genomic_DNA"/>
</dbReference>
<dbReference type="STRING" id="218851.A0A2G5CX50"/>
<evidence type="ECO:0000313" key="3">
    <source>
        <dbReference type="Proteomes" id="UP000230069"/>
    </source>
</evidence>
<dbReference type="PANTHER" id="PTHR37076">
    <property type="entry name" value="HISTONE-LYSINE N-METHYLTRANSFERASE, H3 LYSINE-79 SPECIFIC-LIKE-RELATED"/>
    <property type="match status" value="1"/>
</dbReference>
<dbReference type="PANTHER" id="PTHR37076:SF4">
    <property type="entry name" value="HISTONE-LYSINE N-METHYLTRANSFERASE, H3 LYSINE-79 SPECIFIC-LIKE"/>
    <property type="match status" value="1"/>
</dbReference>
<organism evidence="2 3">
    <name type="scientific">Aquilegia coerulea</name>
    <name type="common">Rocky mountain columbine</name>
    <dbReference type="NCBI Taxonomy" id="218851"/>
    <lineage>
        <taxon>Eukaryota</taxon>
        <taxon>Viridiplantae</taxon>
        <taxon>Streptophyta</taxon>
        <taxon>Embryophyta</taxon>
        <taxon>Tracheophyta</taxon>
        <taxon>Spermatophyta</taxon>
        <taxon>Magnoliopsida</taxon>
        <taxon>Ranunculales</taxon>
        <taxon>Ranunculaceae</taxon>
        <taxon>Thalictroideae</taxon>
        <taxon>Aquilegia</taxon>
    </lineage>
</organism>
<accession>A0A2G5CX50</accession>
<keyword evidence="3" id="KW-1185">Reference proteome</keyword>